<protein>
    <submittedName>
        <fullName evidence="1">MFS transporter</fullName>
    </submittedName>
</protein>
<dbReference type="EMBL" id="JBJURJ010000001">
    <property type="protein sequence ID" value="MFM9326699.1"/>
    <property type="molecule type" value="Genomic_DNA"/>
</dbReference>
<accession>A0ACC7NTN2</accession>
<keyword evidence="2" id="KW-1185">Reference proteome</keyword>
<dbReference type="Proteomes" id="UP001631969">
    <property type="component" value="Unassembled WGS sequence"/>
</dbReference>
<organism evidence="1 2">
    <name type="scientific">Paenibacillus mesotrionivorans</name>
    <dbReference type="NCBI Taxonomy" id="3160968"/>
    <lineage>
        <taxon>Bacteria</taxon>
        <taxon>Bacillati</taxon>
        <taxon>Bacillota</taxon>
        <taxon>Bacilli</taxon>
        <taxon>Bacillales</taxon>
        <taxon>Paenibacillaceae</taxon>
        <taxon>Paenibacillus</taxon>
    </lineage>
</organism>
<evidence type="ECO:0000313" key="1">
    <source>
        <dbReference type="EMBL" id="MFM9326699.1"/>
    </source>
</evidence>
<evidence type="ECO:0000313" key="2">
    <source>
        <dbReference type="Proteomes" id="UP001631969"/>
    </source>
</evidence>
<gene>
    <name evidence="1" type="ORF">ACI1P1_00165</name>
</gene>
<name>A0ACC7NTN2_9BACL</name>
<proteinExistence type="predicted"/>
<reference evidence="1" key="1">
    <citation type="submission" date="2024-12" db="EMBL/GenBank/DDBJ databases">
        <authorList>
            <person name="Wu N."/>
        </authorList>
    </citation>
    <scope>NUCLEOTIDE SEQUENCE</scope>
    <source>
        <strain evidence="1">P15</strain>
    </source>
</reference>
<sequence>MEAIPTVQILGLRMSRQARTNFQWDFIAAALFSLFNVVFNQFYIPIAIRGGATDFQVGLLSAAPAVGLLFSPIWASMAERRRAKYFVTFPNIIGRLLIFIPALFTSPWVFVGIAMAYQFLQGIQAPAYATLMTQIYPADIRGRIMGYVRVAMGLLMIPLAFTVGIWIDRAGSFYPLLIAALTGSVSMVIFSMVKEERLPDPLAAARKRVRFRDQFTVLRNNRPLVLFLIATTFSGFGNMLANPLYNIIQVQRLELSNMDIGIVRICYFALLLLAYFFMGRVIDRFGPKRAMIICIGCHVMCTLLYGIFGTYPAVLMASGLQGFADATWDLGCLAYVFRLAPGKEGVVFGLHLMLFGIRGTIGPLLGTGLNGVLPIEAIILAASFFCLCGFLTLVLAKEKGKDPAELEPM</sequence>
<comment type="caution">
    <text evidence="1">The sequence shown here is derived from an EMBL/GenBank/DDBJ whole genome shotgun (WGS) entry which is preliminary data.</text>
</comment>